<dbReference type="EMBL" id="JBHSZG010000001">
    <property type="protein sequence ID" value="MFC7135555.1"/>
    <property type="molecule type" value="Genomic_DNA"/>
</dbReference>
<comment type="caution">
    <text evidence="3">The sequence shown here is derived from an EMBL/GenBank/DDBJ whole genome shotgun (WGS) entry which is preliminary data.</text>
</comment>
<feature type="domain" description="Halobacterial output" evidence="2">
    <location>
        <begin position="26"/>
        <end position="68"/>
    </location>
</feature>
<dbReference type="Proteomes" id="UP001596368">
    <property type="component" value="Unassembled WGS sequence"/>
</dbReference>
<dbReference type="Pfam" id="PF18545">
    <property type="entry name" value="HalOD1"/>
    <property type="match status" value="1"/>
</dbReference>
<evidence type="ECO:0000256" key="1">
    <source>
        <dbReference type="SAM" id="MobiDB-lite"/>
    </source>
</evidence>
<sequence>MPSHDDRTDDVPTDTGWRVPADPVEPEPVSVRVVECVAEATGLDATDLDPLYEVVDPDALDALFPRTGRAAVGSASASPGRSSR</sequence>
<feature type="region of interest" description="Disordered" evidence="1">
    <location>
        <begin position="1"/>
        <end position="26"/>
    </location>
</feature>
<dbReference type="AlphaFoldDB" id="A0ABD5XK62"/>
<keyword evidence="4" id="KW-1185">Reference proteome</keyword>
<name>A0ABD5XK62_9EURY</name>
<evidence type="ECO:0000313" key="4">
    <source>
        <dbReference type="Proteomes" id="UP001596368"/>
    </source>
</evidence>
<reference evidence="3 4" key="1">
    <citation type="journal article" date="2019" name="Int. J. Syst. Evol. Microbiol.">
        <title>The Global Catalogue of Microorganisms (GCM) 10K type strain sequencing project: providing services to taxonomists for standard genome sequencing and annotation.</title>
        <authorList>
            <consortium name="The Broad Institute Genomics Platform"/>
            <consortium name="The Broad Institute Genome Sequencing Center for Infectious Disease"/>
            <person name="Wu L."/>
            <person name="Ma J."/>
        </authorList>
    </citation>
    <scope>NUCLEOTIDE SEQUENCE [LARGE SCALE GENOMIC DNA]</scope>
    <source>
        <strain evidence="3 4">DT92</strain>
    </source>
</reference>
<evidence type="ECO:0000313" key="3">
    <source>
        <dbReference type="EMBL" id="MFC7135555.1"/>
    </source>
</evidence>
<gene>
    <name evidence="3" type="ORF">ACFQRB_00875</name>
</gene>
<protein>
    <submittedName>
        <fullName evidence="3">HalOD1 output domain-containing protein</fullName>
    </submittedName>
</protein>
<evidence type="ECO:0000259" key="2">
    <source>
        <dbReference type="Pfam" id="PF18545"/>
    </source>
</evidence>
<dbReference type="InterPro" id="IPR040624">
    <property type="entry name" value="HalOD1"/>
</dbReference>
<feature type="compositionally biased region" description="Basic and acidic residues" evidence="1">
    <location>
        <begin position="1"/>
        <end position="10"/>
    </location>
</feature>
<accession>A0ABD5XK62</accession>
<organism evidence="3 4">
    <name type="scientific">Halobaculum litoreum</name>
    <dbReference type="NCBI Taxonomy" id="3031998"/>
    <lineage>
        <taxon>Archaea</taxon>
        <taxon>Methanobacteriati</taxon>
        <taxon>Methanobacteriota</taxon>
        <taxon>Stenosarchaea group</taxon>
        <taxon>Halobacteria</taxon>
        <taxon>Halobacteriales</taxon>
        <taxon>Haloferacaceae</taxon>
        <taxon>Halobaculum</taxon>
    </lineage>
</organism>
<proteinExistence type="predicted"/>